<sequence length="198" mass="22015">MTTKRDSYFTITSQKLAPTNNWGISQTSTAKVDLTGQFVILPSTMTLTTHAVIGAIIGGATGDPYLAFSLGFGSHFLVDIIPHGDRELYEGHKTKTAQKRAVAFVIMDAITALIVVSLMFAYSPDHTLSFVLAMGIIGSVLPDFINGIYEAWEVQSLEWFNRFHFFFHNLISDRSGDVPLRYGLIGQLVVIVFLQRYF</sequence>
<organism evidence="2 3">
    <name type="scientific">Candidatus Uhrbacteria bacterium CG10_big_fil_rev_8_21_14_0_10_50_16</name>
    <dbReference type="NCBI Taxonomy" id="1975039"/>
    <lineage>
        <taxon>Bacteria</taxon>
        <taxon>Candidatus Uhriibacteriota</taxon>
    </lineage>
</organism>
<feature type="transmembrane region" description="Helical" evidence="1">
    <location>
        <begin position="128"/>
        <end position="149"/>
    </location>
</feature>
<keyword evidence="1" id="KW-0812">Transmembrane</keyword>
<dbReference type="Proteomes" id="UP000230084">
    <property type="component" value="Unassembled WGS sequence"/>
</dbReference>
<keyword evidence="1" id="KW-0472">Membrane</keyword>
<reference evidence="2 3" key="1">
    <citation type="submission" date="2017-09" db="EMBL/GenBank/DDBJ databases">
        <title>Depth-based differentiation of microbial function through sediment-hosted aquifers and enrichment of novel symbionts in the deep terrestrial subsurface.</title>
        <authorList>
            <person name="Probst A.J."/>
            <person name="Ladd B."/>
            <person name="Jarett J.K."/>
            <person name="Geller-Mcgrath D.E."/>
            <person name="Sieber C.M."/>
            <person name="Emerson J.B."/>
            <person name="Anantharaman K."/>
            <person name="Thomas B.C."/>
            <person name="Malmstrom R."/>
            <person name="Stieglmeier M."/>
            <person name="Klingl A."/>
            <person name="Woyke T."/>
            <person name="Ryan C.M."/>
            <person name="Banfield J.F."/>
        </authorList>
    </citation>
    <scope>NUCLEOTIDE SEQUENCE [LARGE SCALE GENOMIC DNA]</scope>
    <source>
        <strain evidence="2">CG10_big_fil_rev_8_21_14_0_10_50_16</strain>
    </source>
</reference>
<dbReference type="EMBL" id="PCYM01000005">
    <property type="protein sequence ID" value="PIR47582.1"/>
    <property type="molecule type" value="Genomic_DNA"/>
</dbReference>
<dbReference type="AlphaFoldDB" id="A0A2H0RM08"/>
<protein>
    <submittedName>
        <fullName evidence="2">Uncharacterized protein</fullName>
    </submittedName>
</protein>
<feature type="transmembrane region" description="Helical" evidence="1">
    <location>
        <begin position="101"/>
        <end position="122"/>
    </location>
</feature>
<evidence type="ECO:0000313" key="2">
    <source>
        <dbReference type="EMBL" id="PIR47582.1"/>
    </source>
</evidence>
<proteinExistence type="predicted"/>
<keyword evidence="1" id="KW-1133">Transmembrane helix</keyword>
<gene>
    <name evidence="2" type="ORF">COV06_02765</name>
</gene>
<evidence type="ECO:0000313" key="3">
    <source>
        <dbReference type="Proteomes" id="UP000230084"/>
    </source>
</evidence>
<accession>A0A2H0RM08</accession>
<evidence type="ECO:0000256" key="1">
    <source>
        <dbReference type="SAM" id="Phobius"/>
    </source>
</evidence>
<comment type="caution">
    <text evidence="2">The sequence shown here is derived from an EMBL/GenBank/DDBJ whole genome shotgun (WGS) entry which is preliminary data.</text>
</comment>
<name>A0A2H0RM08_9BACT</name>